<protein>
    <recommendedName>
        <fullName evidence="1">ExoP galactose-binding-like domain-containing protein</fullName>
    </recommendedName>
</protein>
<dbReference type="PROSITE" id="PS51257">
    <property type="entry name" value="PROKAR_LIPOPROTEIN"/>
    <property type="match status" value="1"/>
</dbReference>
<dbReference type="AlphaFoldDB" id="A0A975UAT1"/>
<evidence type="ECO:0000259" key="1">
    <source>
        <dbReference type="Pfam" id="PF18559"/>
    </source>
</evidence>
<proteinExistence type="predicted"/>
<keyword evidence="3" id="KW-1185">Reference proteome</keyword>
<dbReference type="InterPro" id="IPR041443">
    <property type="entry name" value="Exop_C"/>
</dbReference>
<evidence type="ECO:0000313" key="2">
    <source>
        <dbReference type="EMBL" id="QXO18325.1"/>
    </source>
</evidence>
<reference evidence="2" key="1">
    <citation type="submission" date="2021-06" db="EMBL/GenBank/DDBJ databases">
        <title>Vibrio nov. sp., novel gut bacterium isolated from Yellow Sea oyster.</title>
        <authorList>
            <person name="Muhammad N."/>
            <person name="Nguyen T.H."/>
            <person name="Lee Y.-J."/>
            <person name="Ko J."/>
            <person name="Kim S.-G."/>
        </authorList>
    </citation>
    <scope>NUCLEOTIDE SEQUENCE</scope>
    <source>
        <strain evidence="2">OG9-811</strain>
    </source>
</reference>
<dbReference type="RefSeq" id="WP_218562895.1">
    <property type="nucleotide sequence ID" value="NZ_CP076643.1"/>
</dbReference>
<gene>
    <name evidence="2" type="ORF">KNV97_08600</name>
</gene>
<organism evidence="2 3">
    <name type="scientific">Vibrio ostreae</name>
    <dbReference type="NCBI Taxonomy" id="2841925"/>
    <lineage>
        <taxon>Bacteria</taxon>
        <taxon>Pseudomonadati</taxon>
        <taxon>Pseudomonadota</taxon>
        <taxon>Gammaproteobacteria</taxon>
        <taxon>Vibrionales</taxon>
        <taxon>Vibrionaceae</taxon>
        <taxon>Vibrio</taxon>
    </lineage>
</organism>
<dbReference type="Pfam" id="PF18559">
    <property type="entry name" value="Exop_C"/>
    <property type="match status" value="1"/>
</dbReference>
<feature type="domain" description="ExoP galactose-binding-like" evidence="1">
    <location>
        <begin position="58"/>
        <end position="206"/>
    </location>
</feature>
<dbReference type="Proteomes" id="UP000694232">
    <property type="component" value="Chromosome 1"/>
</dbReference>
<dbReference type="KEGG" id="vos:KNV97_08600"/>
<name>A0A975UAT1_9VIBR</name>
<accession>A0A975UAT1</accession>
<sequence>MNIIIKKSVLFSLFPLIITGCKFDKEIDHLDVQPTEQSKLLGVNALGSVSAWVQSESDGWNVTEVSGSPASMTGINAVLINNNGQNDTADIQISGTGSHIFMLKSESAMNLSQYQSGFLQFKLRAKSALPSSIVVSIDNEWPNRSSLVVSDALEELAGGGQWETLTVPVQCFQPFDGATAIDLTKVGTPFHLDVQQPFDYEITDVEYRLNAGTDSVLISCGSDPASSGVNQPPALQSTDIALYYSGDKAQAQDYSSVYPLNSFGFDVAENNQVIHVSSSDNGGVFLGSDSADKNFSAVQDKFISLDLMVKSYGETNGIQLRMDGITEDFNTFLTLDNAILPADNEWYRCQLPIGSLIPQGNLTQVRKALYLSGPWDSMNNLDFSFTNVAVRSEEEGYNPSSPCVKL</sequence>
<dbReference type="EMBL" id="CP076643">
    <property type="protein sequence ID" value="QXO18325.1"/>
    <property type="molecule type" value="Genomic_DNA"/>
</dbReference>
<evidence type="ECO:0000313" key="3">
    <source>
        <dbReference type="Proteomes" id="UP000694232"/>
    </source>
</evidence>